<evidence type="ECO:0008006" key="3">
    <source>
        <dbReference type="Google" id="ProtNLM"/>
    </source>
</evidence>
<accession>A0A0D0C9P9</accession>
<dbReference type="Proteomes" id="UP000053593">
    <property type="component" value="Unassembled WGS sequence"/>
</dbReference>
<dbReference type="HOGENOM" id="CLU_018544_3_1_1"/>
<dbReference type="AlphaFoldDB" id="A0A0D0C9P9"/>
<name>A0A0D0C9P9_9AGAR</name>
<gene>
    <name evidence="1" type="ORF">GYMLUDRAFT_62945</name>
</gene>
<keyword evidence="2" id="KW-1185">Reference proteome</keyword>
<evidence type="ECO:0000313" key="1">
    <source>
        <dbReference type="EMBL" id="KIK54722.1"/>
    </source>
</evidence>
<reference evidence="1 2" key="1">
    <citation type="submission" date="2014-04" db="EMBL/GenBank/DDBJ databases">
        <title>Evolutionary Origins and Diversification of the Mycorrhizal Mutualists.</title>
        <authorList>
            <consortium name="DOE Joint Genome Institute"/>
            <consortium name="Mycorrhizal Genomics Consortium"/>
            <person name="Kohler A."/>
            <person name="Kuo A."/>
            <person name="Nagy L.G."/>
            <person name="Floudas D."/>
            <person name="Copeland A."/>
            <person name="Barry K.W."/>
            <person name="Cichocki N."/>
            <person name="Veneault-Fourrey C."/>
            <person name="LaButti K."/>
            <person name="Lindquist E.A."/>
            <person name="Lipzen A."/>
            <person name="Lundell T."/>
            <person name="Morin E."/>
            <person name="Murat C."/>
            <person name="Riley R."/>
            <person name="Ohm R."/>
            <person name="Sun H."/>
            <person name="Tunlid A."/>
            <person name="Henrissat B."/>
            <person name="Grigoriev I.V."/>
            <person name="Hibbett D.S."/>
            <person name="Martin F."/>
        </authorList>
    </citation>
    <scope>NUCLEOTIDE SEQUENCE [LARGE SCALE GENOMIC DNA]</scope>
    <source>
        <strain evidence="1 2">FD-317 M1</strain>
    </source>
</reference>
<sequence length="106" mass="12307">MAAYTCSTCKKSVKLRVDLGSTAELHQNLRSGYGPSLVSTEEVRDMINYADRDRRLSAEVIRLRAQIIYIEVQQKLLKEHKIKLHSLLSPFRRIPNETLSRIFEYV</sequence>
<dbReference type="OrthoDB" id="3266451at2759"/>
<organism evidence="1 2">
    <name type="scientific">Collybiopsis luxurians FD-317 M1</name>
    <dbReference type="NCBI Taxonomy" id="944289"/>
    <lineage>
        <taxon>Eukaryota</taxon>
        <taxon>Fungi</taxon>
        <taxon>Dikarya</taxon>
        <taxon>Basidiomycota</taxon>
        <taxon>Agaricomycotina</taxon>
        <taxon>Agaricomycetes</taxon>
        <taxon>Agaricomycetidae</taxon>
        <taxon>Agaricales</taxon>
        <taxon>Marasmiineae</taxon>
        <taxon>Omphalotaceae</taxon>
        <taxon>Collybiopsis</taxon>
        <taxon>Collybiopsis luxurians</taxon>
    </lineage>
</organism>
<evidence type="ECO:0000313" key="2">
    <source>
        <dbReference type="Proteomes" id="UP000053593"/>
    </source>
</evidence>
<proteinExistence type="predicted"/>
<dbReference type="EMBL" id="KN834813">
    <property type="protein sequence ID" value="KIK54722.1"/>
    <property type="molecule type" value="Genomic_DNA"/>
</dbReference>
<protein>
    <recommendedName>
        <fullName evidence="3">F-box domain-containing protein</fullName>
    </recommendedName>
</protein>